<organism evidence="11 12">
    <name type="scientific">Crenobacter luteus</name>
    <dbReference type="NCBI Taxonomy" id="1452487"/>
    <lineage>
        <taxon>Bacteria</taxon>
        <taxon>Pseudomonadati</taxon>
        <taxon>Pseudomonadota</taxon>
        <taxon>Betaproteobacteria</taxon>
        <taxon>Neisseriales</taxon>
        <taxon>Neisseriaceae</taxon>
        <taxon>Crenobacter</taxon>
    </lineage>
</organism>
<dbReference type="OrthoDB" id="9797790at2"/>
<feature type="transmembrane region" description="Helical" evidence="10">
    <location>
        <begin position="87"/>
        <end position="114"/>
    </location>
</feature>
<evidence type="ECO:0000313" key="11">
    <source>
        <dbReference type="EMBL" id="KZE33890.1"/>
    </source>
</evidence>
<evidence type="ECO:0000256" key="4">
    <source>
        <dbReference type="ARBA" id="ARBA00022475"/>
    </source>
</evidence>
<dbReference type="Proteomes" id="UP000076625">
    <property type="component" value="Unassembled WGS sequence"/>
</dbReference>
<feature type="transmembrane region" description="Helical" evidence="10">
    <location>
        <begin position="213"/>
        <end position="233"/>
    </location>
</feature>
<dbReference type="GO" id="GO:0009425">
    <property type="term" value="C:bacterial-type flagellum basal body"/>
    <property type="evidence" value="ECO:0007669"/>
    <property type="project" value="UniProtKB-SubCell"/>
</dbReference>
<dbReference type="STRING" id="1452487.AVW16_07455"/>
<evidence type="ECO:0000256" key="6">
    <source>
        <dbReference type="ARBA" id="ARBA00022989"/>
    </source>
</evidence>
<keyword evidence="12" id="KW-1185">Reference proteome</keyword>
<keyword evidence="6 10" id="KW-1133">Transmembrane helix</keyword>
<feature type="transmembrane region" description="Helical" evidence="10">
    <location>
        <begin position="12"/>
        <end position="34"/>
    </location>
</feature>
<keyword evidence="11" id="KW-0969">Cilium</keyword>
<proteinExistence type="inferred from homology"/>
<sequence length="260" mass="27834">MLTITDAQINALVGTFVWPFARIVGLILADPLLATRGVPRRFKAGFALFLTVLVVPVLPPLPAVPLVSAEGVAILVQQVLIGVGIGFAMRLVMAAVELAGFVIGTQMGLGFALFFDPMSSAQVPGVARLLSIFVFLLFLVMGGMQVLIGTLVDSFTVLPIGRSLPVEGWRTLAEWGGHLFAWGVWLSLPVVAALLVTNLAIGVMTRASPQFNVFSFGFPLTLMVGFVALYFSLPLLLPAVETMYRAAFEFALAWLRTPAS</sequence>
<dbReference type="Pfam" id="PF01311">
    <property type="entry name" value="Bac_export_1"/>
    <property type="match status" value="1"/>
</dbReference>
<dbReference type="PANTHER" id="PTHR30065">
    <property type="entry name" value="FLAGELLAR BIOSYNTHETIC PROTEIN FLIR"/>
    <property type="match status" value="1"/>
</dbReference>
<reference evidence="12" key="1">
    <citation type="submission" date="2016-01" db="EMBL/GenBank/DDBJ databases">
        <title>Draft genome of Chromobacterium sp. F49.</title>
        <authorList>
            <person name="Hong K.W."/>
        </authorList>
    </citation>
    <scope>NUCLEOTIDE SEQUENCE [LARGE SCALE GENOMIC DNA]</scope>
    <source>
        <strain evidence="12">CN10</strain>
    </source>
</reference>
<keyword evidence="8 10" id="KW-0975">Bacterial flagellum</keyword>
<comment type="subcellular location">
    <subcellularLocation>
        <location evidence="10">Cell membrane</location>
        <topology evidence="10">Multi-pass membrane protein</topology>
    </subcellularLocation>
    <subcellularLocation>
        <location evidence="10">Bacterial flagellum basal body</location>
    </subcellularLocation>
</comment>
<evidence type="ECO:0000313" key="12">
    <source>
        <dbReference type="Proteomes" id="UP000076625"/>
    </source>
</evidence>
<comment type="similarity">
    <text evidence="2 10">Belongs to the FliR/MopE/SpaR family.</text>
</comment>
<dbReference type="PANTHER" id="PTHR30065:SF8">
    <property type="entry name" value="FLAGELLAR BIOSYNTHETIC PROTEIN FLIR"/>
    <property type="match status" value="1"/>
</dbReference>
<keyword evidence="7 10" id="KW-0472">Membrane</keyword>
<keyword evidence="11" id="KW-0282">Flagellum</keyword>
<dbReference type="GO" id="GO:0044780">
    <property type="term" value="P:bacterial-type flagellum assembly"/>
    <property type="evidence" value="ECO:0007669"/>
    <property type="project" value="UniProtKB-UniRule"/>
</dbReference>
<name>A0A161SIV2_9NEIS</name>
<evidence type="ECO:0000256" key="3">
    <source>
        <dbReference type="ARBA" id="ARBA00021717"/>
    </source>
</evidence>
<accession>A0A161SIV2</accession>
<dbReference type="EMBL" id="LQQU01000011">
    <property type="protein sequence ID" value="KZE33890.1"/>
    <property type="molecule type" value="Genomic_DNA"/>
</dbReference>
<dbReference type="InterPro" id="IPR006303">
    <property type="entry name" value="FliR"/>
</dbReference>
<dbReference type="GO" id="GO:0006605">
    <property type="term" value="P:protein targeting"/>
    <property type="evidence" value="ECO:0007669"/>
    <property type="project" value="UniProtKB-UniRule"/>
</dbReference>
<dbReference type="GO" id="GO:0005886">
    <property type="term" value="C:plasma membrane"/>
    <property type="evidence" value="ECO:0007669"/>
    <property type="project" value="UniProtKB-SubCell"/>
</dbReference>
<protein>
    <recommendedName>
        <fullName evidence="3 9">Flagellar biosynthetic protein FliR</fullName>
    </recommendedName>
</protein>
<comment type="caution">
    <text evidence="11">The sequence shown here is derived from an EMBL/GenBank/DDBJ whole genome shotgun (WGS) entry which is preliminary data.</text>
</comment>
<evidence type="ECO:0000256" key="8">
    <source>
        <dbReference type="ARBA" id="ARBA00023143"/>
    </source>
</evidence>
<dbReference type="InterPro" id="IPR002010">
    <property type="entry name" value="T3SS_IM_R"/>
</dbReference>
<feature type="transmembrane region" description="Helical" evidence="10">
    <location>
        <begin position="46"/>
        <end position="67"/>
    </location>
</feature>
<evidence type="ECO:0000256" key="5">
    <source>
        <dbReference type="ARBA" id="ARBA00022692"/>
    </source>
</evidence>
<evidence type="ECO:0000256" key="9">
    <source>
        <dbReference type="NCBIfam" id="TIGR01400"/>
    </source>
</evidence>
<evidence type="ECO:0000256" key="7">
    <source>
        <dbReference type="ARBA" id="ARBA00023136"/>
    </source>
</evidence>
<keyword evidence="11" id="KW-0966">Cell projection</keyword>
<evidence type="ECO:0000256" key="1">
    <source>
        <dbReference type="ARBA" id="ARBA00002578"/>
    </source>
</evidence>
<dbReference type="AlphaFoldDB" id="A0A161SIV2"/>
<evidence type="ECO:0000256" key="2">
    <source>
        <dbReference type="ARBA" id="ARBA00009772"/>
    </source>
</evidence>
<feature type="transmembrane region" description="Helical" evidence="10">
    <location>
        <begin position="179"/>
        <end position="201"/>
    </location>
</feature>
<evidence type="ECO:0000256" key="10">
    <source>
        <dbReference type="RuleBase" id="RU362071"/>
    </source>
</evidence>
<feature type="transmembrane region" description="Helical" evidence="10">
    <location>
        <begin position="126"/>
        <end position="148"/>
    </location>
</feature>
<comment type="function">
    <text evidence="1 10">Role in flagellar biosynthesis.</text>
</comment>
<keyword evidence="5 10" id="KW-0812">Transmembrane</keyword>
<dbReference type="RefSeq" id="WP_066610592.1">
    <property type="nucleotide sequence ID" value="NZ_LQQU01000011.1"/>
</dbReference>
<gene>
    <name evidence="11" type="ORF">AVW16_07455</name>
</gene>
<dbReference type="NCBIfam" id="TIGR01400">
    <property type="entry name" value="fliR"/>
    <property type="match status" value="1"/>
</dbReference>
<dbReference type="PRINTS" id="PR00953">
    <property type="entry name" value="TYPE3IMRPROT"/>
</dbReference>
<keyword evidence="4 10" id="KW-1003">Cell membrane</keyword>